<evidence type="ECO:0008006" key="3">
    <source>
        <dbReference type="Google" id="ProtNLM"/>
    </source>
</evidence>
<accession>A0ABN3VN48</accession>
<dbReference type="EMBL" id="BAAAUX010000045">
    <property type="protein sequence ID" value="GAA2821537.1"/>
    <property type="molecule type" value="Genomic_DNA"/>
</dbReference>
<dbReference type="Pfam" id="PF05141">
    <property type="entry name" value="DIT1_PvcA"/>
    <property type="match status" value="1"/>
</dbReference>
<evidence type="ECO:0000313" key="1">
    <source>
        <dbReference type="EMBL" id="GAA2821537.1"/>
    </source>
</evidence>
<sequence length="1102" mass="121453">MDGWRRRDLWSPLGVEEANTLLRDGGYGLRVEGAPHRLVGAGAGAGLPLGGEPTWADLYRALVRLRRTRREHDPLWLHRLTRFLAGPESAPAGTGWVALPPDRVEPLTADESIDARHRLGPLIGSDGSVLFPAERGADRPDSAVGDGPAVRGSGPVVELRTTDRDGAKRQLAGWQRLDSAVRSDPVLRMHCATLPASAAFVDNRSGTAVLGCEAEPQPPHPKHPGGTVVATLPALLRGTGDGGPALLRQVIENRFERREDELPYFLDHLVRPLLRAFRLAVDTHRIGLFALDERGVGFELSPELQATGRIVVTDFERVLDRPSAADVPSGAAALVGTIDALSAGFARIRFGSGARSESRVRAAADRVIAEELRFLKPRTAELLSTDPALREFAHTVAESQDDVLKEVLHTVQERTRRRRWDPGLPPPTVVIDLDLCGIVPLQRTFDAARAISGPRPGAPEGVLELASPGSLPLLPTYAESTWHNFVELSGLGDKYPEVDWRQVHSDFFRAFARPWERLRTDTVNAGLARFVWDVQDAGGQVVFCTGRRERVRRYTEEVLAEAGVPDAVLLCMPDERTRPISELKVEKLRELGELDVVAVFDDMLCNRIALTKEFPGALAVAVEVPGLATERRPEQPVPDDARVIATFETSPRPRKTGSSLSNTHSLEEIQVGAMRRNRVADRWSVQLTEDESLAVVDSVLADVDRSAARTAQSARAKFAVDGGDPEQVIRALHHVFTRKQFLKGARSNYRWDDMRRDAGPAVRRGEPIETVLLGFPVKQCLNRLKAFGPLPDLAEFGGLARLRELQQAVRGVHPPGLHFNILTDGRHFRPRPAAITDAYSRKLREYVDLVGIGDCTTVEEIDTVARDRLGPDVPAERAVRLARYRAEINDLLRGFDITSNPLRTLESVHSYLSTVDGPLAPVLHLFREMLMSVVYSVPVPVPAGVDRMSWSALVYADVYNLTDRTAAPEVRDARAAVLRRAWHAVVRYLATLRVDEELGYEELFPDRVRLTVSAARPGRCGFTYLGGSGLLPWQGTGVVDGRGYLAVDFAVAMLDRGFVPVYSPLVGPRQPWLMVPAERTRLSGTGIRLDPDFAARIRLRRK</sequence>
<comment type="caution">
    <text evidence="1">The sequence shown here is derived from an EMBL/GenBank/DDBJ whole genome shotgun (WGS) entry which is preliminary data.</text>
</comment>
<dbReference type="PANTHER" id="PTHR37285:SF5">
    <property type="entry name" value="SPORE WALL MATURATION PROTEIN DIT1"/>
    <property type="match status" value="1"/>
</dbReference>
<dbReference type="SUPFAM" id="SSF56784">
    <property type="entry name" value="HAD-like"/>
    <property type="match status" value="1"/>
</dbReference>
<dbReference type="InterPro" id="IPR007817">
    <property type="entry name" value="Isocyanide_synthase_DIT1"/>
</dbReference>
<reference evidence="1 2" key="1">
    <citation type="journal article" date="2019" name="Int. J. Syst. Evol. Microbiol.">
        <title>The Global Catalogue of Microorganisms (GCM) 10K type strain sequencing project: providing services to taxonomists for standard genome sequencing and annotation.</title>
        <authorList>
            <consortium name="The Broad Institute Genomics Platform"/>
            <consortium name="The Broad Institute Genome Sequencing Center for Infectious Disease"/>
            <person name="Wu L."/>
            <person name="Ma J."/>
        </authorList>
    </citation>
    <scope>NUCLEOTIDE SEQUENCE [LARGE SCALE GENOMIC DNA]</scope>
    <source>
        <strain evidence="1 2">JCM 9383</strain>
    </source>
</reference>
<dbReference type="Gene3D" id="3.40.50.1000">
    <property type="entry name" value="HAD superfamily/HAD-like"/>
    <property type="match status" value="1"/>
</dbReference>
<evidence type="ECO:0000313" key="2">
    <source>
        <dbReference type="Proteomes" id="UP001500979"/>
    </source>
</evidence>
<gene>
    <name evidence="1" type="ORF">GCM10010470_66010</name>
</gene>
<keyword evidence="2" id="KW-1185">Reference proteome</keyword>
<dbReference type="InterPro" id="IPR023214">
    <property type="entry name" value="HAD_sf"/>
</dbReference>
<organism evidence="1 2">
    <name type="scientific">Saccharopolyspora taberi</name>
    <dbReference type="NCBI Taxonomy" id="60895"/>
    <lineage>
        <taxon>Bacteria</taxon>
        <taxon>Bacillati</taxon>
        <taxon>Actinomycetota</taxon>
        <taxon>Actinomycetes</taxon>
        <taxon>Pseudonocardiales</taxon>
        <taxon>Pseudonocardiaceae</taxon>
        <taxon>Saccharopolyspora</taxon>
    </lineage>
</organism>
<name>A0ABN3VN48_9PSEU</name>
<dbReference type="RefSeq" id="WP_344686312.1">
    <property type="nucleotide sequence ID" value="NZ_BAAAUX010000045.1"/>
</dbReference>
<protein>
    <recommendedName>
        <fullName evidence="3">Pyoverdine/dityrosine biosynthesis protein</fullName>
    </recommendedName>
</protein>
<proteinExistence type="predicted"/>
<dbReference type="PANTHER" id="PTHR37285">
    <property type="entry name" value="SPORE WALL MATURATION PROTEIN DIT1"/>
    <property type="match status" value="1"/>
</dbReference>
<dbReference type="Proteomes" id="UP001500979">
    <property type="component" value="Unassembled WGS sequence"/>
</dbReference>
<dbReference type="InterPro" id="IPR036412">
    <property type="entry name" value="HAD-like_sf"/>
</dbReference>